<dbReference type="PANTHER" id="PTHR42788">
    <property type="entry name" value="TAURINE IMPORT ATP-BINDING PROTEIN-RELATED"/>
    <property type="match status" value="1"/>
</dbReference>
<accession>A0ABV4GLV1</accession>
<dbReference type="GO" id="GO:0005524">
    <property type="term" value="F:ATP binding"/>
    <property type="evidence" value="ECO:0007669"/>
    <property type="project" value="UniProtKB-KW"/>
</dbReference>
<evidence type="ECO:0000259" key="6">
    <source>
        <dbReference type="PROSITE" id="PS50893"/>
    </source>
</evidence>
<dbReference type="InterPro" id="IPR017871">
    <property type="entry name" value="ABC_transporter-like_CS"/>
</dbReference>
<dbReference type="Proteomes" id="UP001565474">
    <property type="component" value="Unassembled WGS sequence"/>
</dbReference>
<dbReference type="SUPFAM" id="SSF52540">
    <property type="entry name" value="P-loop containing nucleoside triphosphate hydrolases"/>
    <property type="match status" value="1"/>
</dbReference>
<evidence type="ECO:0000256" key="1">
    <source>
        <dbReference type="ARBA" id="ARBA00005417"/>
    </source>
</evidence>
<dbReference type="PROSITE" id="PS50893">
    <property type="entry name" value="ABC_TRANSPORTER_2"/>
    <property type="match status" value="1"/>
</dbReference>
<comment type="function">
    <text evidence="5">Involved in beta-(1--&gt;2)glucan export. Transmembrane domains (TMD) form a pore in the inner membrane and the ATP-binding domain (NBD) is responsible for energy generation.</text>
</comment>
<feature type="domain" description="ABC transporter" evidence="6">
    <location>
        <begin position="20"/>
        <end position="249"/>
    </location>
</feature>
<dbReference type="Pfam" id="PF00005">
    <property type="entry name" value="ABC_tran"/>
    <property type="match status" value="1"/>
</dbReference>
<evidence type="ECO:0000313" key="8">
    <source>
        <dbReference type="Proteomes" id="UP001565474"/>
    </source>
</evidence>
<dbReference type="RefSeq" id="WP_370058060.1">
    <property type="nucleotide sequence ID" value="NZ_JBGBYD010000002.1"/>
</dbReference>
<dbReference type="EMBL" id="JBGBZN010000002">
    <property type="protein sequence ID" value="MEY9472269.1"/>
    <property type="molecule type" value="Genomic_DNA"/>
</dbReference>
<keyword evidence="8" id="KW-1185">Reference proteome</keyword>
<evidence type="ECO:0000313" key="7">
    <source>
        <dbReference type="EMBL" id="MEY9472269.1"/>
    </source>
</evidence>
<comment type="caution">
    <text evidence="7">The sequence shown here is derived from an EMBL/GenBank/DDBJ whole genome shotgun (WGS) entry which is preliminary data.</text>
</comment>
<evidence type="ECO:0000256" key="3">
    <source>
        <dbReference type="ARBA" id="ARBA00022741"/>
    </source>
</evidence>
<name>A0ABV4GLV1_9BRAD</name>
<dbReference type="InterPro" id="IPR050166">
    <property type="entry name" value="ABC_transporter_ATP-bind"/>
</dbReference>
<keyword evidence="2" id="KW-0813">Transport</keyword>
<gene>
    <name evidence="7" type="ORF">ABH992_004668</name>
</gene>
<comment type="similarity">
    <text evidence="1">Belongs to the ABC transporter superfamily.</text>
</comment>
<protein>
    <submittedName>
        <fullName evidence="7">NitT/TauT family transport system ATP-binding protein</fullName>
    </submittedName>
</protein>
<proteinExistence type="inferred from homology"/>
<dbReference type="CDD" id="cd03293">
    <property type="entry name" value="ABC_NrtD_SsuB_transporters"/>
    <property type="match status" value="1"/>
</dbReference>
<sequence>MSVVARLIEVRAARRQKPLIAFNAATLRLGGKTIIENLDLQVRPGEFLCIVGASGCGKTTALRLAAGLYRPTSGAVTFEAEPITEPRREVAIVFQDYGKALLPWRTAAGNISLALEASRVPARERGARIEALLRKVGLPGHADKYPTEMSGGMQQRLQIARCLAQEPTTLLMDEPFGALDAMTRQGLQDEVLSLTQASETTVIFVTHDLDEAIYLGDRVIGLLPHPGRIGIELDVDLPRPRDQLATREHPEFLRLRRQLFDFIKATEH</sequence>
<evidence type="ECO:0000256" key="5">
    <source>
        <dbReference type="ARBA" id="ARBA00024722"/>
    </source>
</evidence>
<organism evidence="7 8">
    <name type="scientific">Bradyrhizobium yuanmingense</name>
    <dbReference type="NCBI Taxonomy" id="108015"/>
    <lineage>
        <taxon>Bacteria</taxon>
        <taxon>Pseudomonadati</taxon>
        <taxon>Pseudomonadota</taxon>
        <taxon>Alphaproteobacteria</taxon>
        <taxon>Hyphomicrobiales</taxon>
        <taxon>Nitrobacteraceae</taxon>
        <taxon>Bradyrhizobium</taxon>
    </lineage>
</organism>
<dbReference type="SMART" id="SM00382">
    <property type="entry name" value="AAA"/>
    <property type="match status" value="1"/>
</dbReference>
<dbReference type="InterPro" id="IPR003439">
    <property type="entry name" value="ABC_transporter-like_ATP-bd"/>
</dbReference>
<evidence type="ECO:0000256" key="2">
    <source>
        <dbReference type="ARBA" id="ARBA00022448"/>
    </source>
</evidence>
<dbReference type="InterPro" id="IPR027417">
    <property type="entry name" value="P-loop_NTPase"/>
</dbReference>
<evidence type="ECO:0000256" key="4">
    <source>
        <dbReference type="ARBA" id="ARBA00022840"/>
    </source>
</evidence>
<keyword evidence="3" id="KW-0547">Nucleotide-binding</keyword>
<dbReference type="Gene3D" id="3.40.50.300">
    <property type="entry name" value="P-loop containing nucleotide triphosphate hydrolases"/>
    <property type="match status" value="1"/>
</dbReference>
<keyword evidence="4 7" id="KW-0067">ATP-binding</keyword>
<dbReference type="PANTHER" id="PTHR42788:SF13">
    <property type="entry name" value="ALIPHATIC SULFONATES IMPORT ATP-BINDING PROTEIN SSUB"/>
    <property type="match status" value="1"/>
</dbReference>
<dbReference type="PROSITE" id="PS00211">
    <property type="entry name" value="ABC_TRANSPORTER_1"/>
    <property type="match status" value="1"/>
</dbReference>
<dbReference type="InterPro" id="IPR003593">
    <property type="entry name" value="AAA+_ATPase"/>
</dbReference>
<reference evidence="7 8" key="1">
    <citation type="submission" date="2024-07" db="EMBL/GenBank/DDBJ databases">
        <title>Genomic Encyclopedia of Type Strains, Phase V (KMG-V): Genome sequencing to study the core and pangenomes of soil and plant-associated prokaryotes.</title>
        <authorList>
            <person name="Whitman W."/>
        </authorList>
    </citation>
    <scope>NUCLEOTIDE SEQUENCE [LARGE SCALE GENOMIC DNA]</scope>
    <source>
        <strain evidence="7 8">USDA 222</strain>
    </source>
</reference>